<dbReference type="EMBL" id="KN881072">
    <property type="protein sequence ID" value="KIY61072.1"/>
    <property type="molecule type" value="Genomic_DNA"/>
</dbReference>
<sequence>MDEARNATTTPSAYFKACMANNVNGNVTEPFWDGLPYTNIFVSQTPDVLHQLYQGVIKHLIEWCQVLLTEQEMDRRIRRMPHALGLRHFKNGISALSQISGTERKNMAKLLLGCVVDELHPRAVTACRAILDFVYLSQYATHDDDTLTYLTNALALWHANKDYFLQVGVRTDFDLPKLHSLEHYAEMITFFGTTNNYNTEMFERMHIDFSKKGWRASNKRDEFTQMTTWVTRRENVHHFERYLKWVQQQRGASSISLHPTCPRKDIRIVALDHQVPKFPTHLLQYINGIEHEKALHPLVYNPLPFGRINVYHSFKFSHEGSNDDTGDLDWVKATPTDGGRFDTVVILDGPDADAFSLEGAPL</sequence>
<accession>A0A0D7AS67</accession>
<dbReference type="STRING" id="1314674.A0A0D7AS67"/>
<dbReference type="InterPro" id="IPR041078">
    <property type="entry name" value="Plavaka"/>
</dbReference>
<gene>
    <name evidence="1" type="ORF">CYLTODRAFT_363355</name>
</gene>
<evidence type="ECO:0000313" key="2">
    <source>
        <dbReference type="Proteomes" id="UP000054007"/>
    </source>
</evidence>
<name>A0A0D7AS67_9AGAR</name>
<dbReference type="OrthoDB" id="3232941at2759"/>
<keyword evidence="2" id="KW-1185">Reference proteome</keyword>
<protein>
    <submittedName>
        <fullName evidence="1">Uncharacterized protein</fullName>
    </submittedName>
</protein>
<dbReference type="AlphaFoldDB" id="A0A0D7AS67"/>
<dbReference type="Proteomes" id="UP000054007">
    <property type="component" value="Unassembled WGS sequence"/>
</dbReference>
<evidence type="ECO:0000313" key="1">
    <source>
        <dbReference type="EMBL" id="KIY61072.1"/>
    </source>
</evidence>
<proteinExistence type="predicted"/>
<reference evidence="1 2" key="1">
    <citation type="journal article" date="2015" name="Fungal Genet. Biol.">
        <title>Evolution of novel wood decay mechanisms in Agaricales revealed by the genome sequences of Fistulina hepatica and Cylindrobasidium torrendii.</title>
        <authorList>
            <person name="Floudas D."/>
            <person name="Held B.W."/>
            <person name="Riley R."/>
            <person name="Nagy L.G."/>
            <person name="Koehler G."/>
            <person name="Ransdell A.S."/>
            <person name="Younus H."/>
            <person name="Chow J."/>
            <person name="Chiniquy J."/>
            <person name="Lipzen A."/>
            <person name="Tritt A."/>
            <person name="Sun H."/>
            <person name="Haridas S."/>
            <person name="LaButti K."/>
            <person name="Ohm R.A."/>
            <person name="Kues U."/>
            <person name="Blanchette R.A."/>
            <person name="Grigoriev I.V."/>
            <person name="Minto R.E."/>
            <person name="Hibbett D.S."/>
        </authorList>
    </citation>
    <scope>NUCLEOTIDE SEQUENCE [LARGE SCALE GENOMIC DNA]</scope>
    <source>
        <strain evidence="1 2">FP15055 ss-10</strain>
    </source>
</reference>
<organism evidence="1 2">
    <name type="scientific">Cylindrobasidium torrendii FP15055 ss-10</name>
    <dbReference type="NCBI Taxonomy" id="1314674"/>
    <lineage>
        <taxon>Eukaryota</taxon>
        <taxon>Fungi</taxon>
        <taxon>Dikarya</taxon>
        <taxon>Basidiomycota</taxon>
        <taxon>Agaricomycotina</taxon>
        <taxon>Agaricomycetes</taxon>
        <taxon>Agaricomycetidae</taxon>
        <taxon>Agaricales</taxon>
        <taxon>Marasmiineae</taxon>
        <taxon>Physalacriaceae</taxon>
        <taxon>Cylindrobasidium</taxon>
    </lineage>
</organism>
<dbReference type="Pfam" id="PF18759">
    <property type="entry name" value="Plavaka"/>
    <property type="match status" value="1"/>
</dbReference>